<protein>
    <recommendedName>
        <fullName evidence="5">DUF4012 domain-containing protein</fullName>
    </recommendedName>
</protein>
<dbReference type="Pfam" id="PF13196">
    <property type="entry name" value="DUF4012"/>
    <property type="match status" value="1"/>
</dbReference>
<reference evidence="3 4" key="1">
    <citation type="submission" date="2016-10" db="EMBL/GenBank/DDBJ databases">
        <authorList>
            <person name="de Groot N.N."/>
        </authorList>
    </citation>
    <scope>NUCLEOTIDE SEQUENCE [LARGE SCALE GENOMIC DNA]</scope>
    <source>
        <strain evidence="3 4">DSM 23142</strain>
    </source>
</reference>
<feature type="region of interest" description="Disordered" evidence="1">
    <location>
        <begin position="1"/>
        <end position="40"/>
    </location>
</feature>
<accession>A0A1G8DYD7</accession>
<sequence length="647" mass="68648">MTPDDTSPLHPAFGGLDADAPTRRSRRRTEFSADEPELMPEQKPRRRRRWLWWTLGIVGALILLAAALAVAGLRLADSAVDVRDNLTAAKKVVATIPQLAREQNVEGLDAAATEIRSHTAAALTATDDPLWSFVERVPVVGQNLAAVRKTTAAADILVEQAMPTAVQLLQSVDLDHLAVVDGRIDLEPYKAALPLIPALREAVSSAQRQVSDINRADLIPQVDEAIGELLDVLDQAAPALDTAEHLLPVGLDVLGQAGQRKYLLVFQNTAEVRALGGNPASLALLTVDNGTIALPEQSDSFELAYEQGVASRLPLPEEMLDFYESDFVPYMQNYTRTPDYPTAAMMLADIWQQSTGDVVDGVISVDPTALGYLLSAVGSVTLADGVEMNAENAATVLLKDAYDRYGDLPGTFLDGYFAAAASSVFDKLSSGSGKPEDLLAALTRGVDDHRILLWMARENEQAMAAELGADGRFVPDNSQTAQVGVFVNDAGYSKLEYYLSQSIDVTADTCATGDGPATISTTLTLTSAVPVSGLSAYTLNGRGPRLGVSRETMILDVAFFAPPGADSITVDPAEGDFGLDRSGVEQGRSARSIAIGLEPGQTRSFTFTSTLPRATVGAAGAPATVDVRHTPLVGETPISIHKATCAG</sequence>
<feature type="transmembrane region" description="Helical" evidence="2">
    <location>
        <begin position="50"/>
        <end position="73"/>
    </location>
</feature>
<dbReference type="RefSeq" id="WP_091492888.1">
    <property type="nucleotide sequence ID" value="NZ_LT629692.1"/>
</dbReference>
<evidence type="ECO:0000313" key="3">
    <source>
        <dbReference type="EMBL" id="SDH62732.1"/>
    </source>
</evidence>
<keyword evidence="2" id="KW-1133">Transmembrane helix</keyword>
<proteinExistence type="predicted"/>
<name>A0A1G8DYD7_9MICO</name>
<keyword evidence="4" id="KW-1185">Reference proteome</keyword>
<keyword evidence="2" id="KW-0472">Membrane</keyword>
<dbReference type="AlphaFoldDB" id="A0A1G8DYD7"/>
<dbReference type="STRING" id="370764.SAMN04489810_3485"/>
<evidence type="ECO:0008006" key="5">
    <source>
        <dbReference type="Google" id="ProtNLM"/>
    </source>
</evidence>
<dbReference type="EMBL" id="LT629692">
    <property type="protein sequence ID" value="SDH62732.1"/>
    <property type="molecule type" value="Genomic_DNA"/>
</dbReference>
<keyword evidence="2" id="KW-0812">Transmembrane</keyword>
<evidence type="ECO:0000256" key="1">
    <source>
        <dbReference type="SAM" id="MobiDB-lite"/>
    </source>
</evidence>
<evidence type="ECO:0000256" key="2">
    <source>
        <dbReference type="SAM" id="Phobius"/>
    </source>
</evidence>
<organism evidence="3 4">
    <name type="scientific">Microbacterium pygmaeum</name>
    <dbReference type="NCBI Taxonomy" id="370764"/>
    <lineage>
        <taxon>Bacteria</taxon>
        <taxon>Bacillati</taxon>
        <taxon>Actinomycetota</taxon>
        <taxon>Actinomycetes</taxon>
        <taxon>Micrococcales</taxon>
        <taxon>Microbacteriaceae</taxon>
        <taxon>Microbacterium</taxon>
    </lineage>
</organism>
<dbReference type="InterPro" id="IPR025101">
    <property type="entry name" value="DUF4012"/>
</dbReference>
<gene>
    <name evidence="3" type="ORF">SAMN04489810_3485</name>
</gene>
<dbReference type="Proteomes" id="UP000199009">
    <property type="component" value="Chromosome I"/>
</dbReference>
<evidence type="ECO:0000313" key="4">
    <source>
        <dbReference type="Proteomes" id="UP000199009"/>
    </source>
</evidence>
<dbReference type="OrthoDB" id="3203519at2"/>